<proteinExistence type="predicted"/>
<protein>
    <submittedName>
        <fullName evidence="1">Uncharacterized protein</fullName>
    </submittedName>
</protein>
<dbReference type="AlphaFoldDB" id="A0A6M3M451"/>
<dbReference type="EMBL" id="MT143742">
    <property type="protein sequence ID" value="QJB01894.1"/>
    <property type="molecule type" value="Genomic_DNA"/>
</dbReference>
<organism evidence="1">
    <name type="scientific">viral metagenome</name>
    <dbReference type="NCBI Taxonomy" id="1070528"/>
    <lineage>
        <taxon>unclassified sequences</taxon>
        <taxon>metagenomes</taxon>
        <taxon>organismal metagenomes</taxon>
    </lineage>
</organism>
<sequence>MVKKIVETEEDFPDCAACGKGIFEGENLYDISIRLSKMTVDNRGGGCGRSTGNSSNPLRICENCFSNDGMEPIVKLRIIQELEKQKRELEPKKK</sequence>
<evidence type="ECO:0000313" key="1">
    <source>
        <dbReference type="EMBL" id="QJB01894.1"/>
    </source>
</evidence>
<reference evidence="1" key="1">
    <citation type="submission" date="2020-03" db="EMBL/GenBank/DDBJ databases">
        <title>The deep terrestrial virosphere.</title>
        <authorList>
            <person name="Holmfeldt K."/>
            <person name="Nilsson E."/>
            <person name="Simone D."/>
            <person name="Lopez-Fernandez M."/>
            <person name="Wu X."/>
            <person name="de Brujin I."/>
            <person name="Lundin D."/>
            <person name="Andersson A."/>
            <person name="Bertilsson S."/>
            <person name="Dopson M."/>
        </authorList>
    </citation>
    <scope>NUCLEOTIDE SEQUENCE</scope>
    <source>
        <strain evidence="1">MM171B01783</strain>
    </source>
</reference>
<accession>A0A6M3M451</accession>
<name>A0A6M3M451_9ZZZZ</name>
<gene>
    <name evidence="1" type="ORF">MM171B01783_0010</name>
</gene>